<keyword evidence="2" id="KW-1185">Reference proteome</keyword>
<evidence type="ECO:0000313" key="2">
    <source>
        <dbReference type="Proteomes" id="UP000828390"/>
    </source>
</evidence>
<organism evidence="1 2">
    <name type="scientific">Dreissena polymorpha</name>
    <name type="common">Zebra mussel</name>
    <name type="synonym">Mytilus polymorpha</name>
    <dbReference type="NCBI Taxonomy" id="45954"/>
    <lineage>
        <taxon>Eukaryota</taxon>
        <taxon>Metazoa</taxon>
        <taxon>Spiralia</taxon>
        <taxon>Lophotrochozoa</taxon>
        <taxon>Mollusca</taxon>
        <taxon>Bivalvia</taxon>
        <taxon>Autobranchia</taxon>
        <taxon>Heteroconchia</taxon>
        <taxon>Euheterodonta</taxon>
        <taxon>Imparidentia</taxon>
        <taxon>Neoheterodontei</taxon>
        <taxon>Myida</taxon>
        <taxon>Dreissenoidea</taxon>
        <taxon>Dreissenidae</taxon>
        <taxon>Dreissena</taxon>
    </lineage>
</organism>
<dbReference type="EMBL" id="JAIWYP010000004">
    <property type="protein sequence ID" value="KAH3834755.1"/>
    <property type="molecule type" value="Genomic_DNA"/>
</dbReference>
<dbReference type="AlphaFoldDB" id="A0A9D4K7W3"/>
<gene>
    <name evidence="1" type="ORF">DPMN_108090</name>
</gene>
<accession>A0A9D4K7W3</accession>
<evidence type="ECO:0000313" key="1">
    <source>
        <dbReference type="EMBL" id="KAH3834755.1"/>
    </source>
</evidence>
<comment type="caution">
    <text evidence="1">The sequence shown here is derived from an EMBL/GenBank/DDBJ whole genome shotgun (WGS) entry which is preliminary data.</text>
</comment>
<proteinExistence type="predicted"/>
<reference evidence="1" key="2">
    <citation type="submission" date="2020-11" db="EMBL/GenBank/DDBJ databases">
        <authorList>
            <person name="McCartney M.A."/>
            <person name="Auch B."/>
            <person name="Kono T."/>
            <person name="Mallez S."/>
            <person name="Becker A."/>
            <person name="Gohl D.M."/>
            <person name="Silverstein K.A.T."/>
            <person name="Koren S."/>
            <person name="Bechman K.B."/>
            <person name="Herman A."/>
            <person name="Abrahante J.E."/>
            <person name="Garbe J."/>
        </authorList>
    </citation>
    <scope>NUCLEOTIDE SEQUENCE</scope>
    <source>
        <strain evidence="1">Duluth1</strain>
        <tissue evidence="1">Whole animal</tissue>
    </source>
</reference>
<dbReference type="Proteomes" id="UP000828390">
    <property type="component" value="Unassembled WGS sequence"/>
</dbReference>
<sequence length="60" mass="6649">MPLTSDTTRQGDALGIGHNVTRRCAFIGHNVSKRCPHIGHNVTRKCHSHQAQSDTEMLLI</sequence>
<protein>
    <submittedName>
        <fullName evidence="1">Uncharacterized protein</fullName>
    </submittedName>
</protein>
<reference evidence="1" key="1">
    <citation type="journal article" date="2019" name="bioRxiv">
        <title>The Genome of the Zebra Mussel, Dreissena polymorpha: A Resource for Invasive Species Research.</title>
        <authorList>
            <person name="McCartney M.A."/>
            <person name="Auch B."/>
            <person name="Kono T."/>
            <person name="Mallez S."/>
            <person name="Zhang Y."/>
            <person name="Obille A."/>
            <person name="Becker A."/>
            <person name="Abrahante J.E."/>
            <person name="Garbe J."/>
            <person name="Badalamenti J.P."/>
            <person name="Herman A."/>
            <person name="Mangelson H."/>
            <person name="Liachko I."/>
            <person name="Sullivan S."/>
            <person name="Sone E.D."/>
            <person name="Koren S."/>
            <person name="Silverstein K.A.T."/>
            <person name="Beckman K.B."/>
            <person name="Gohl D.M."/>
        </authorList>
    </citation>
    <scope>NUCLEOTIDE SEQUENCE</scope>
    <source>
        <strain evidence="1">Duluth1</strain>
        <tissue evidence="1">Whole animal</tissue>
    </source>
</reference>
<name>A0A9D4K7W3_DREPO</name>